<feature type="compositionally biased region" description="Polar residues" evidence="1">
    <location>
        <begin position="658"/>
        <end position="668"/>
    </location>
</feature>
<dbReference type="InterPro" id="IPR011992">
    <property type="entry name" value="EF-hand-dom_pair"/>
</dbReference>
<feature type="compositionally biased region" description="Basic and acidic residues" evidence="1">
    <location>
        <begin position="480"/>
        <end position="489"/>
    </location>
</feature>
<dbReference type="SUPFAM" id="SSF47473">
    <property type="entry name" value="EF-hand"/>
    <property type="match status" value="3"/>
</dbReference>
<keyword evidence="5" id="KW-1185">Reference proteome</keyword>
<accession>A0ABR2ZN61</accession>
<dbReference type="EMBL" id="JBBXMP010000088">
    <property type="protein sequence ID" value="KAL0063111.1"/>
    <property type="molecule type" value="Genomic_DNA"/>
</dbReference>
<dbReference type="PANTHER" id="PTHR11216">
    <property type="entry name" value="EH DOMAIN"/>
    <property type="match status" value="1"/>
</dbReference>
<feature type="region of interest" description="Disordered" evidence="1">
    <location>
        <begin position="658"/>
        <end position="760"/>
    </location>
</feature>
<sequence>MSYSPSDTPSPPTPDEIALADRILQTAGSPDKDQLGPEAAVDILLLSGLTPQVLADIWHIADADAKGYLSRDEVTVALRLVGWSQRGIEATEELGTKNGPLATLEGLNLDVERGAADMKLAPISDNSKRQYQKIFEAAGARDGLLQGEIAWSTWSNSGLSAPVLSAMWDLVDEYRDGYIRCPAFCLAMYLIQGLLERSLTHIPQSMSPELQKLAQDTMPSSPTQPAYGDSLSPVNTPSPNLAPTLESLPSPEPHHRVNGVLLSPEPSQQSHELSPSPKSQEHLRRVSTSPRPRRQSHIDKPLPSPEPPHRAIDTPSASSRHRRSSSRFIFGTAIETEELATWNITPSFLEFCKRKFREIGRHGEHFIHGDVVVPFLLRSELPERELSTIWDLADPQQTGYLSEEGLVVALFLVYRVLFGLDIPRVLPEHFLSQARVSQDRSSPKTPASEEGSVPPVPAKDVLSSFELTATPPRTPSLPPKPEEYKPDHSATHDISALQAECQRMKSMLALLDRENESLRSSLEAAQHAQAALDETRSQLIARSTENETLRAEVRTSQKTMAQLRKTVRVIEEVKQENVSLQLQMDGLSDKLHTSLAEVEIQKLLQEEYKAEAEALRRQTRELRESLHIPSSGGDEELQMLINEDISRENGRLRQQVQELSDSVSQLQAASEERDALKQSERTHARENQRLKRRLRQLEEGSTETQTQLRRRVEELSQESRQLTEELRNLRSQGSRTDRRRREREDDVAPPAYEEIATGTI</sequence>
<evidence type="ECO:0000313" key="5">
    <source>
        <dbReference type="Proteomes" id="UP001437256"/>
    </source>
</evidence>
<organism evidence="4 5">
    <name type="scientific">Marasmius tenuissimus</name>
    <dbReference type="NCBI Taxonomy" id="585030"/>
    <lineage>
        <taxon>Eukaryota</taxon>
        <taxon>Fungi</taxon>
        <taxon>Dikarya</taxon>
        <taxon>Basidiomycota</taxon>
        <taxon>Agaricomycotina</taxon>
        <taxon>Agaricomycetes</taxon>
        <taxon>Agaricomycetidae</taxon>
        <taxon>Agaricales</taxon>
        <taxon>Marasmiineae</taxon>
        <taxon>Marasmiaceae</taxon>
        <taxon>Marasmius</taxon>
    </lineage>
</organism>
<evidence type="ECO:0000259" key="2">
    <source>
        <dbReference type="PROSITE" id="PS50031"/>
    </source>
</evidence>
<dbReference type="InterPro" id="IPR000261">
    <property type="entry name" value="EH_dom"/>
</dbReference>
<dbReference type="PROSITE" id="PS50031">
    <property type="entry name" value="EH"/>
    <property type="match status" value="3"/>
</dbReference>
<gene>
    <name evidence="4" type="ORF">AAF712_010019</name>
</gene>
<feature type="domain" description="EH" evidence="2">
    <location>
        <begin position="16"/>
        <end position="87"/>
    </location>
</feature>
<dbReference type="PROSITE" id="PS50222">
    <property type="entry name" value="EF_HAND_2"/>
    <property type="match status" value="1"/>
</dbReference>
<dbReference type="SMART" id="SM00027">
    <property type="entry name" value="EH"/>
    <property type="match status" value="3"/>
</dbReference>
<feature type="compositionally biased region" description="Basic and acidic residues" evidence="1">
    <location>
        <begin position="670"/>
        <end position="689"/>
    </location>
</feature>
<feature type="compositionally biased region" description="Polar residues" evidence="1">
    <location>
        <begin position="232"/>
        <end position="241"/>
    </location>
</feature>
<evidence type="ECO:0000259" key="3">
    <source>
        <dbReference type="PROSITE" id="PS50222"/>
    </source>
</evidence>
<feature type="region of interest" description="Disordered" evidence="1">
    <location>
        <begin position="213"/>
        <end position="324"/>
    </location>
</feature>
<reference evidence="4 5" key="1">
    <citation type="submission" date="2024-05" db="EMBL/GenBank/DDBJ databases">
        <title>A draft genome resource for the thread blight pathogen Marasmius tenuissimus strain MS-2.</title>
        <authorList>
            <person name="Yulfo-Soto G.E."/>
            <person name="Baruah I.K."/>
            <person name="Amoako-Attah I."/>
            <person name="Bukari Y."/>
            <person name="Meinhardt L.W."/>
            <person name="Bailey B.A."/>
            <person name="Cohen S.P."/>
        </authorList>
    </citation>
    <scope>NUCLEOTIDE SEQUENCE [LARGE SCALE GENOMIC DNA]</scope>
    <source>
        <strain evidence="4 5">MS-2</strain>
    </source>
</reference>
<dbReference type="Proteomes" id="UP001437256">
    <property type="component" value="Unassembled WGS sequence"/>
</dbReference>
<dbReference type="InterPro" id="IPR002048">
    <property type="entry name" value="EF_hand_dom"/>
</dbReference>
<feature type="compositionally biased region" description="Polar residues" evidence="1">
    <location>
        <begin position="265"/>
        <end position="278"/>
    </location>
</feature>
<dbReference type="CDD" id="cd00052">
    <property type="entry name" value="EH"/>
    <property type="match status" value="1"/>
</dbReference>
<comment type="caution">
    <text evidence="4">The sequence shown here is derived from an EMBL/GenBank/DDBJ whole genome shotgun (WGS) entry which is preliminary data.</text>
</comment>
<feature type="region of interest" description="Disordered" evidence="1">
    <location>
        <begin position="435"/>
        <end position="489"/>
    </location>
</feature>
<proteinExistence type="predicted"/>
<dbReference type="Pfam" id="PF12763">
    <property type="entry name" value="EH"/>
    <property type="match status" value="3"/>
</dbReference>
<feature type="domain" description="EH" evidence="2">
    <location>
        <begin position="356"/>
        <end position="437"/>
    </location>
</feature>
<evidence type="ECO:0000313" key="4">
    <source>
        <dbReference type="EMBL" id="KAL0063111.1"/>
    </source>
</evidence>
<feature type="domain" description="EH" evidence="2">
    <location>
        <begin position="127"/>
        <end position="210"/>
    </location>
</feature>
<evidence type="ECO:0000256" key="1">
    <source>
        <dbReference type="SAM" id="MobiDB-lite"/>
    </source>
</evidence>
<feature type="domain" description="EF-hand" evidence="3">
    <location>
        <begin position="49"/>
        <end position="84"/>
    </location>
</feature>
<dbReference type="Gene3D" id="1.10.238.10">
    <property type="entry name" value="EF-hand"/>
    <property type="match status" value="3"/>
</dbReference>
<protein>
    <submittedName>
        <fullName evidence="4">Uncharacterized protein</fullName>
    </submittedName>
</protein>
<name>A0ABR2ZN61_9AGAR</name>